<gene>
    <name evidence="1" type="ORF">CALVIDRAFT_567429</name>
</gene>
<protein>
    <submittedName>
        <fullName evidence="1">Uncharacterized protein</fullName>
    </submittedName>
</protein>
<evidence type="ECO:0000313" key="1">
    <source>
        <dbReference type="EMBL" id="KZO92383.1"/>
    </source>
</evidence>
<dbReference type="OrthoDB" id="9876299at2759"/>
<dbReference type="SUPFAM" id="SSF51735">
    <property type="entry name" value="NAD(P)-binding Rossmann-fold domains"/>
    <property type="match status" value="1"/>
</dbReference>
<name>A0A167I7U8_CALVF</name>
<dbReference type="InterPro" id="IPR036291">
    <property type="entry name" value="NAD(P)-bd_dom_sf"/>
</dbReference>
<sequence>MQCMKQPGIALALVSQLAASESTVVSLGAHRRSSPNDLQALTAKHPHEVHLLKITSPDSADNMAVIARIQELLGMWEHFEVNVLDPIVLFKTTYPLFTASTSSLKLIIMSFIAVIELWTQIVMSVLPYGTNKAAVYWLDAKL</sequence>
<evidence type="ECO:0000313" key="2">
    <source>
        <dbReference type="Proteomes" id="UP000076738"/>
    </source>
</evidence>
<proteinExistence type="predicted"/>
<dbReference type="AlphaFoldDB" id="A0A167I7U8"/>
<organism evidence="1 2">
    <name type="scientific">Calocera viscosa (strain TUFC12733)</name>
    <dbReference type="NCBI Taxonomy" id="1330018"/>
    <lineage>
        <taxon>Eukaryota</taxon>
        <taxon>Fungi</taxon>
        <taxon>Dikarya</taxon>
        <taxon>Basidiomycota</taxon>
        <taxon>Agaricomycotina</taxon>
        <taxon>Dacrymycetes</taxon>
        <taxon>Dacrymycetales</taxon>
        <taxon>Dacrymycetaceae</taxon>
        <taxon>Calocera</taxon>
    </lineage>
</organism>
<dbReference type="EMBL" id="KV417311">
    <property type="protein sequence ID" value="KZO92383.1"/>
    <property type="molecule type" value="Genomic_DNA"/>
</dbReference>
<keyword evidence="2" id="KW-1185">Reference proteome</keyword>
<reference evidence="1 2" key="1">
    <citation type="journal article" date="2016" name="Mol. Biol. Evol.">
        <title>Comparative Genomics of Early-Diverging Mushroom-Forming Fungi Provides Insights into the Origins of Lignocellulose Decay Capabilities.</title>
        <authorList>
            <person name="Nagy L.G."/>
            <person name="Riley R."/>
            <person name="Tritt A."/>
            <person name="Adam C."/>
            <person name="Daum C."/>
            <person name="Floudas D."/>
            <person name="Sun H."/>
            <person name="Yadav J.S."/>
            <person name="Pangilinan J."/>
            <person name="Larsson K.H."/>
            <person name="Matsuura K."/>
            <person name="Barry K."/>
            <person name="Labutti K."/>
            <person name="Kuo R."/>
            <person name="Ohm R.A."/>
            <person name="Bhattacharya S.S."/>
            <person name="Shirouzu T."/>
            <person name="Yoshinaga Y."/>
            <person name="Martin F.M."/>
            <person name="Grigoriev I.V."/>
            <person name="Hibbett D.S."/>
        </authorList>
    </citation>
    <scope>NUCLEOTIDE SEQUENCE [LARGE SCALE GENOMIC DNA]</scope>
    <source>
        <strain evidence="1 2">TUFC12733</strain>
    </source>
</reference>
<accession>A0A167I7U8</accession>
<dbReference type="Proteomes" id="UP000076738">
    <property type="component" value="Unassembled WGS sequence"/>
</dbReference>